<dbReference type="AlphaFoldDB" id="A0A1L9V775"/>
<feature type="compositionally biased region" description="Basic and acidic residues" evidence="1">
    <location>
        <begin position="22"/>
        <end position="36"/>
    </location>
</feature>
<evidence type="ECO:0000256" key="1">
    <source>
        <dbReference type="SAM" id="MobiDB-lite"/>
    </source>
</evidence>
<evidence type="ECO:0000256" key="2">
    <source>
        <dbReference type="SAM" id="SignalP"/>
    </source>
</evidence>
<keyword evidence="4" id="KW-1185">Reference proteome</keyword>
<organism evidence="3 4">
    <name type="scientific">Aspergillus glaucus CBS 516.65</name>
    <dbReference type="NCBI Taxonomy" id="1160497"/>
    <lineage>
        <taxon>Eukaryota</taxon>
        <taxon>Fungi</taxon>
        <taxon>Dikarya</taxon>
        <taxon>Ascomycota</taxon>
        <taxon>Pezizomycotina</taxon>
        <taxon>Eurotiomycetes</taxon>
        <taxon>Eurotiomycetidae</taxon>
        <taxon>Eurotiales</taxon>
        <taxon>Aspergillaceae</taxon>
        <taxon>Aspergillus</taxon>
        <taxon>Aspergillus subgen. Aspergillus</taxon>
    </lineage>
</organism>
<keyword evidence="2" id="KW-0732">Signal</keyword>
<accession>A0A1L9V775</accession>
<dbReference type="OrthoDB" id="10674575at2759"/>
<feature type="signal peptide" evidence="2">
    <location>
        <begin position="1"/>
        <end position="17"/>
    </location>
</feature>
<dbReference type="VEuPathDB" id="FungiDB:ASPGLDRAFT_39568"/>
<protein>
    <recommendedName>
        <fullName evidence="5">REJ domain-containing protein</fullName>
    </recommendedName>
</protein>
<gene>
    <name evidence="3" type="ORF">ASPGLDRAFT_39568</name>
</gene>
<evidence type="ECO:0000313" key="4">
    <source>
        <dbReference type="Proteomes" id="UP000184300"/>
    </source>
</evidence>
<sequence>MVKGTLALLALAAPAFAGVIERGEGKGWGGHEDKHSSSPHAKPTTEPSTSTTSTSSTATSETTSSWEETSTSTTSTSSTATSETTSSWEEPSSSRHHNHHHKPTETLVTPSSRSVPGTTVINSTPCTWATI</sequence>
<dbReference type="EMBL" id="KV878915">
    <property type="protein sequence ID" value="OJJ79712.1"/>
    <property type="molecule type" value="Genomic_DNA"/>
</dbReference>
<dbReference type="Proteomes" id="UP000184300">
    <property type="component" value="Unassembled WGS sequence"/>
</dbReference>
<feature type="region of interest" description="Disordered" evidence="1">
    <location>
        <begin position="22"/>
        <end position="119"/>
    </location>
</feature>
<dbReference type="GeneID" id="34461360"/>
<feature type="compositionally biased region" description="Low complexity" evidence="1">
    <location>
        <begin position="44"/>
        <end position="91"/>
    </location>
</feature>
<feature type="non-terminal residue" evidence="3">
    <location>
        <position position="131"/>
    </location>
</feature>
<reference evidence="4" key="1">
    <citation type="journal article" date="2017" name="Genome Biol.">
        <title>Comparative genomics reveals high biological diversity and specific adaptations in the industrially and medically important fungal genus Aspergillus.</title>
        <authorList>
            <person name="de Vries R.P."/>
            <person name="Riley R."/>
            <person name="Wiebenga A."/>
            <person name="Aguilar-Osorio G."/>
            <person name="Amillis S."/>
            <person name="Uchima C.A."/>
            <person name="Anderluh G."/>
            <person name="Asadollahi M."/>
            <person name="Askin M."/>
            <person name="Barry K."/>
            <person name="Battaglia E."/>
            <person name="Bayram O."/>
            <person name="Benocci T."/>
            <person name="Braus-Stromeyer S.A."/>
            <person name="Caldana C."/>
            <person name="Canovas D."/>
            <person name="Cerqueira G.C."/>
            <person name="Chen F."/>
            <person name="Chen W."/>
            <person name="Choi C."/>
            <person name="Clum A."/>
            <person name="Dos Santos R.A."/>
            <person name="Damasio A.R."/>
            <person name="Diallinas G."/>
            <person name="Emri T."/>
            <person name="Fekete E."/>
            <person name="Flipphi M."/>
            <person name="Freyberg S."/>
            <person name="Gallo A."/>
            <person name="Gournas C."/>
            <person name="Habgood R."/>
            <person name="Hainaut M."/>
            <person name="Harispe M.L."/>
            <person name="Henrissat B."/>
            <person name="Hilden K.S."/>
            <person name="Hope R."/>
            <person name="Hossain A."/>
            <person name="Karabika E."/>
            <person name="Karaffa L."/>
            <person name="Karanyi Z."/>
            <person name="Krasevec N."/>
            <person name="Kuo A."/>
            <person name="Kusch H."/>
            <person name="LaButti K."/>
            <person name="Lagendijk E.L."/>
            <person name="Lapidus A."/>
            <person name="Levasseur A."/>
            <person name="Lindquist E."/>
            <person name="Lipzen A."/>
            <person name="Logrieco A.F."/>
            <person name="MacCabe A."/>
            <person name="Maekelae M.R."/>
            <person name="Malavazi I."/>
            <person name="Melin P."/>
            <person name="Meyer V."/>
            <person name="Mielnichuk N."/>
            <person name="Miskei M."/>
            <person name="Molnar A.P."/>
            <person name="Mule G."/>
            <person name="Ngan C.Y."/>
            <person name="Orejas M."/>
            <person name="Orosz E."/>
            <person name="Ouedraogo J.P."/>
            <person name="Overkamp K.M."/>
            <person name="Park H.-S."/>
            <person name="Perrone G."/>
            <person name="Piumi F."/>
            <person name="Punt P.J."/>
            <person name="Ram A.F."/>
            <person name="Ramon A."/>
            <person name="Rauscher S."/>
            <person name="Record E."/>
            <person name="Riano-Pachon D.M."/>
            <person name="Robert V."/>
            <person name="Roehrig J."/>
            <person name="Ruller R."/>
            <person name="Salamov A."/>
            <person name="Salih N.S."/>
            <person name="Samson R.A."/>
            <person name="Sandor E."/>
            <person name="Sanguinetti M."/>
            <person name="Schuetze T."/>
            <person name="Sepcic K."/>
            <person name="Shelest E."/>
            <person name="Sherlock G."/>
            <person name="Sophianopoulou V."/>
            <person name="Squina F.M."/>
            <person name="Sun H."/>
            <person name="Susca A."/>
            <person name="Todd R.B."/>
            <person name="Tsang A."/>
            <person name="Unkles S.E."/>
            <person name="van de Wiele N."/>
            <person name="van Rossen-Uffink D."/>
            <person name="Oliveira J.V."/>
            <person name="Vesth T.C."/>
            <person name="Visser J."/>
            <person name="Yu J.-H."/>
            <person name="Zhou M."/>
            <person name="Andersen M.R."/>
            <person name="Archer D.B."/>
            <person name="Baker S.E."/>
            <person name="Benoit I."/>
            <person name="Brakhage A.A."/>
            <person name="Braus G.H."/>
            <person name="Fischer R."/>
            <person name="Frisvad J.C."/>
            <person name="Goldman G.H."/>
            <person name="Houbraken J."/>
            <person name="Oakley B."/>
            <person name="Pocsi I."/>
            <person name="Scazzocchio C."/>
            <person name="Seiboth B."/>
            <person name="vanKuyk P.A."/>
            <person name="Wortman J."/>
            <person name="Dyer P.S."/>
            <person name="Grigoriev I.V."/>
        </authorList>
    </citation>
    <scope>NUCLEOTIDE SEQUENCE [LARGE SCALE GENOMIC DNA]</scope>
    <source>
        <strain evidence="4">CBS 516.65</strain>
    </source>
</reference>
<feature type="compositionally biased region" description="Polar residues" evidence="1">
    <location>
        <begin position="106"/>
        <end position="119"/>
    </location>
</feature>
<dbReference type="RefSeq" id="XP_022396410.1">
    <property type="nucleotide sequence ID" value="XM_022545099.1"/>
</dbReference>
<evidence type="ECO:0008006" key="5">
    <source>
        <dbReference type="Google" id="ProtNLM"/>
    </source>
</evidence>
<evidence type="ECO:0000313" key="3">
    <source>
        <dbReference type="EMBL" id="OJJ79712.1"/>
    </source>
</evidence>
<feature type="chain" id="PRO_5009887832" description="REJ domain-containing protein" evidence="2">
    <location>
        <begin position="18"/>
        <end position="131"/>
    </location>
</feature>
<name>A0A1L9V775_ASPGL</name>
<proteinExistence type="predicted"/>